<dbReference type="InterPro" id="IPR039136">
    <property type="entry name" value="NUFIP1-like"/>
</dbReference>
<dbReference type="GO" id="GO:0005634">
    <property type="term" value="C:nucleus"/>
    <property type="evidence" value="ECO:0007669"/>
    <property type="project" value="TreeGrafter"/>
</dbReference>
<feature type="compositionally biased region" description="Basic and acidic residues" evidence="1">
    <location>
        <begin position="89"/>
        <end position="100"/>
    </location>
</feature>
<feature type="compositionally biased region" description="Pro residues" evidence="1">
    <location>
        <begin position="278"/>
        <end position="287"/>
    </location>
</feature>
<dbReference type="EMBL" id="KN880785">
    <property type="protein sequence ID" value="KIY62433.1"/>
    <property type="molecule type" value="Genomic_DNA"/>
</dbReference>
<feature type="compositionally biased region" description="Basic and acidic residues" evidence="1">
    <location>
        <begin position="146"/>
        <end position="158"/>
    </location>
</feature>
<feature type="region of interest" description="Disordered" evidence="1">
    <location>
        <begin position="89"/>
        <end position="111"/>
    </location>
</feature>
<feature type="compositionally biased region" description="Low complexity" evidence="1">
    <location>
        <begin position="225"/>
        <end position="234"/>
    </location>
</feature>
<evidence type="ECO:0000256" key="1">
    <source>
        <dbReference type="SAM" id="MobiDB-lite"/>
    </source>
</evidence>
<evidence type="ECO:0000259" key="2">
    <source>
        <dbReference type="Pfam" id="PF10453"/>
    </source>
</evidence>
<feature type="domain" description="FMR1-interacting protein 1 conserved" evidence="2">
    <location>
        <begin position="111"/>
        <end position="162"/>
    </location>
</feature>
<organism evidence="3 4">
    <name type="scientific">Cylindrobasidium torrendii FP15055 ss-10</name>
    <dbReference type="NCBI Taxonomy" id="1314674"/>
    <lineage>
        <taxon>Eukaryota</taxon>
        <taxon>Fungi</taxon>
        <taxon>Dikarya</taxon>
        <taxon>Basidiomycota</taxon>
        <taxon>Agaricomycotina</taxon>
        <taxon>Agaricomycetes</taxon>
        <taxon>Agaricomycetidae</taxon>
        <taxon>Agaricales</taxon>
        <taxon>Marasmiineae</taxon>
        <taxon>Physalacriaceae</taxon>
        <taxon>Cylindrobasidium</taxon>
    </lineage>
</organism>
<dbReference type="PANTHER" id="PTHR13309:SF0">
    <property type="entry name" value="FMR1-INTERACTING PROTEIN NUFIP1"/>
    <property type="match status" value="1"/>
</dbReference>
<dbReference type="InterPro" id="IPR019496">
    <property type="entry name" value="NUFIP1_cons_dom"/>
</dbReference>
<accession>A0A0D7AVM1</accession>
<feature type="compositionally biased region" description="Low complexity" evidence="1">
    <location>
        <begin position="50"/>
        <end position="63"/>
    </location>
</feature>
<keyword evidence="4" id="KW-1185">Reference proteome</keyword>
<feature type="region of interest" description="Disordered" evidence="1">
    <location>
        <begin position="138"/>
        <end position="290"/>
    </location>
</feature>
<reference evidence="3 4" key="1">
    <citation type="journal article" date="2015" name="Fungal Genet. Biol.">
        <title>Evolution of novel wood decay mechanisms in Agaricales revealed by the genome sequences of Fistulina hepatica and Cylindrobasidium torrendii.</title>
        <authorList>
            <person name="Floudas D."/>
            <person name="Held B.W."/>
            <person name="Riley R."/>
            <person name="Nagy L.G."/>
            <person name="Koehler G."/>
            <person name="Ransdell A.S."/>
            <person name="Younus H."/>
            <person name="Chow J."/>
            <person name="Chiniquy J."/>
            <person name="Lipzen A."/>
            <person name="Tritt A."/>
            <person name="Sun H."/>
            <person name="Haridas S."/>
            <person name="LaButti K."/>
            <person name="Ohm R.A."/>
            <person name="Kues U."/>
            <person name="Blanchette R.A."/>
            <person name="Grigoriev I.V."/>
            <person name="Minto R.E."/>
            <person name="Hibbett D.S."/>
        </authorList>
    </citation>
    <scope>NUCLEOTIDE SEQUENCE [LARGE SCALE GENOMIC DNA]</scope>
    <source>
        <strain evidence="3 4">FP15055 ss-10</strain>
    </source>
</reference>
<dbReference type="Proteomes" id="UP000054007">
    <property type="component" value="Unassembled WGS sequence"/>
</dbReference>
<protein>
    <recommendedName>
        <fullName evidence="2">FMR1-interacting protein 1 conserved domain-containing protein</fullName>
    </recommendedName>
</protein>
<dbReference type="AlphaFoldDB" id="A0A0D7AVM1"/>
<dbReference type="GO" id="GO:0003723">
    <property type="term" value="F:RNA binding"/>
    <property type="evidence" value="ECO:0007669"/>
    <property type="project" value="InterPro"/>
</dbReference>
<feature type="compositionally biased region" description="Polar residues" evidence="1">
    <location>
        <begin position="26"/>
        <end position="38"/>
    </location>
</feature>
<sequence length="349" mass="38270">MQSGDGAMYNAWAQSYSSHYANAYTPSSSSFNVPNNAGPSRQPPPPPTPAYSGSSSWYQSGNSRCSKHGCNFTGSAKSVEVHMLDRHLIHPPGYDKRKDAGSNWDADPALKGKQVPIMGTNLVLDTPDAIDAWVAERRKRWPSAPRVEDKKRKQEEAQARGQLTSEELGIFSKKRPRIEPVIQESRGRGRGRGQTRGRGLERGRGRGRGRGGSPANPSLPLKPIVDAVSSSSSSDSEDDAEPEVVSSKLVKPIEEEPAPQEEVKPIKPLKPLARPRAPRAPPAPQQPPHTNLLRNLLLPEIRMTVSNLSQAIRFIVDNDFLQNVELKVGEAQDEKIVVVDNSHEPMPEV</sequence>
<dbReference type="STRING" id="1314674.A0A0D7AVM1"/>
<name>A0A0D7AVM1_9AGAR</name>
<evidence type="ECO:0000313" key="4">
    <source>
        <dbReference type="Proteomes" id="UP000054007"/>
    </source>
</evidence>
<dbReference type="OrthoDB" id="273070at2759"/>
<proteinExistence type="predicted"/>
<dbReference type="PANTHER" id="PTHR13309">
    <property type="entry name" value="NUCLEAR FRAGILE X MENTAL RETARDATION PROTEIN INTERACTING PROTEIN 1"/>
    <property type="match status" value="1"/>
</dbReference>
<feature type="region of interest" description="Disordered" evidence="1">
    <location>
        <begin position="26"/>
        <end position="71"/>
    </location>
</feature>
<evidence type="ECO:0000313" key="3">
    <source>
        <dbReference type="EMBL" id="KIY62433.1"/>
    </source>
</evidence>
<gene>
    <name evidence="3" type="ORF">CYLTODRAFT_447209</name>
</gene>
<dbReference type="Pfam" id="PF10453">
    <property type="entry name" value="NUFIP1"/>
    <property type="match status" value="1"/>
</dbReference>
<dbReference type="GO" id="GO:0000492">
    <property type="term" value="P:box C/D snoRNP assembly"/>
    <property type="evidence" value="ECO:0007669"/>
    <property type="project" value="TreeGrafter"/>
</dbReference>